<dbReference type="PANTHER" id="PTHR46118">
    <property type="entry name" value="PROTEIN ABHD11"/>
    <property type="match status" value="1"/>
</dbReference>
<dbReference type="SUPFAM" id="SSF53474">
    <property type="entry name" value="alpha/beta-Hydrolases"/>
    <property type="match status" value="1"/>
</dbReference>
<proteinExistence type="predicted"/>
<reference evidence="2 3" key="1">
    <citation type="submission" date="2020-12" db="EMBL/GenBank/DDBJ databases">
        <authorList>
            <person name="Awala S.I."/>
            <person name="Gwak J.-H."/>
            <person name="Kim S.-J."/>
            <person name="Rhee S.-K."/>
        </authorList>
    </citation>
    <scope>NUCLEOTIDE SEQUENCE [LARGE SCALE GENOMIC DNA]</scope>
    <source>
        <strain evidence="2 3">IT5</strain>
    </source>
</reference>
<protein>
    <recommendedName>
        <fullName evidence="4">Alpha/beta superfamily hydrolase</fullName>
    </recommendedName>
</protein>
<organism evidence="2 3">
    <name type="scientific">Candidatus Methylacidiphilum infernorum</name>
    <dbReference type="NCBI Taxonomy" id="511746"/>
    <lineage>
        <taxon>Bacteria</taxon>
        <taxon>Pseudomonadati</taxon>
        <taxon>Verrucomicrobiota</taxon>
        <taxon>Methylacidiphilae</taxon>
        <taxon>Methylacidiphilales</taxon>
        <taxon>Methylacidiphilaceae</taxon>
        <taxon>Methylacidiphilum (ex Ratnadevi et al. 2023)</taxon>
    </lineage>
</organism>
<dbReference type="RefSeq" id="WP_206847536.1">
    <property type="nucleotide sequence ID" value="NZ_CP065956.1"/>
</dbReference>
<dbReference type="PANTHER" id="PTHR46118:SF4">
    <property type="entry name" value="PROTEIN ABHD11"/>
    <property type="match status" value="1"/>
</dbReference>
<name>A0ABX7PW76_9BACT</name>
<evidence type="ECO:0000313" key="2">
    <source>
        <dbReference type="EMBL" id="QSR87085.1"/>
    </source>
</evidence>
<keyword evidence="1" id="KW-0378">Hydrolase</keyword>
<dbReference type="Proteomes" id="UP000663088">
    <property type="component" value="Chromosome"/>
</dbReference>
<sequence length="81" mass="9367">MPAQYLGKSLFVFGEKSPYFHPSFIPGIRFSFPEASAVILRGAAHWIHYEGFEEFMELLRLFLGKSKNTLYSYQTKSLQTI</sequence>
<keyword evidence="3" id="KW-1185">Reference proteome</keyword>
<evidence type="ECO:0008006" key="4">
    <source>
        <dbReference type="Google" id="ProtNLM"/>
    </source>
</evidence>
<gene>
    <name evidence="2" type="ORF">EM20IM_01640</name>
</gene>
<dbReference type="Gene3D" id="3.40.50.1820">
    <property type="entry name" value="alpha/beta hydrolase"/>
    <property type="match status" value="1"/>
</dbReference>
<evidence type="ECO:0000256" key="1">
    <source>
        <dbReference type="ARBA" id="ARBA00022801"/>
    </source>
</evidence>
<dbReference type="EMBL" id="CP065956">
    <property type="protein sequence ID" value="QSR87085.1"/>
    <property type="molecule type" value="Genomic_DNA"/>
</dbReference>
<accession>A0ABX7PW76</accession>
<evidence type="ECO:0000313" key="3">
    <source>
        <dbReference type="Proteomes" id="UP000663088"/>
    </source>
</evidence>
<dbReference type="InterPro" id="IPR029058">
    <property type="entry name" value="AB_hydrolase_fold"/>
</dbReference>